<keyword evidence="5" id="KW-1185">Reference proteome</keyword>
<dbReference type="PANTHER" id="PTHR24173:SF74">
    <property type="entry name" value="ANKYRIN REPEAT DOMAIN-CONTAINING PROTEIN 16"/>
    <property type="match status" value="1"/>
</dbReference>
<reference evidence="5" key="1">
    <citation type="submission" date="2015-09" db="EMBL/GenBank/DDBJ databases">
        <authorList>
            <consortium name="Pathogen Informatics"/>
        </authorList>
    </citation>
    <scope>NUCLEOTIDE SEQUENCE [LARGE SCALE GENOMIC DNA]</scope>
    <source>
        <strain evidence="5">Lake Konstanz</strain>
    </source>
</reference>
<dbReference type="VEuPathDB" id="TriTrypDB:BSAL_56125"/>
<dbReference type="Gene3D" id="1.10.510.10">
    <property type="entry name" value="Transferase(Phosphotransferase) domain 1"/>
    <property type="match status" value="1"/>
</dbReference>
<gene>
    <name evidence="4" type="ORF">BSAL_56125</name>
</gene>
<keyword evidence="1" id="KW-0677">Repeat</keyword>
<accession>A0A0S4IMW9</accession>
<evidence type="ECO:0000256" key="3">
    <source>
        <dbReference type="PROSITE-ProRule" id="PRU00023"/>
    </source>
</evidence>
<dbReference type="EMBL" id="CYKH01000181">
    <property type="protein sequence ID" value="CUE76029.1"/>
    <property type="molecule type" value="Genomic_DNA"/>
</dbReference>
<dbReference type="PROSITE" id="PS50297">
    <property type="entry name" value="ANK_REP_REGION"/>
    <property type="match status" value="7"/>
</dbReference>
<proteinExistence type="predicted"/>
<organism evidence="4 5">
    <name type="scientific">Bodo saltans</name>
    <name type="common">Flagellated protozoan</name>
    <dbReference type="NCBI Taxonomy" id="75058"/>
    <lineage>
        <taxon>Eukaryota</taxon>
        <taxon>Discoba</taxon>
        <taxon>Euglenozoa</taxon>
        <taxon>Kinetoplastea</taxon>
        <taxon>Metakinetoplastina</taxon>
        <taxon>Eubodonida</taxon>
        <taxon>Bodonidae</taxon>
        <taxon>Bodo</taxon>
    </lineage>
</organism>
<dbReference type="SUPFAM" id="SSF48403">
    <property type="entry name" value="Ankyrin repeat"/>
    <property type="match status" value="3"/>
</dbReference>
<dbReference type="InterPro" id="IPR011009">
    <property type="entry name" value="Kinase-like_dom_sf"/>
</dbReference>
<dbReference type="InterPro" id="IPR002110">
    <property type="entry name" value="Ankyrin_rpt"/>
</dbReference>
<dbReference type="SMART" id="SM00248">
    <property type="entry name" value="ANK"/>
    <property type="match status" value="12"/>
</dbReference>
<dbReference type="OrthoDB" id="6718656at2759"/>
<feature type="repeat" description="ANK" evidence="3">
    <location>
        <begin position="1145"/>
        <end position="1168"/>
    </location>
</feature>
<feature type="repeat" description="ANK" evidence="3">
    <location>
        <begin position="1112"/>
        <end position="1144"/>
    </location>
</feature>
<keyword evidence="2 3" id="KW-0040">ANK repeat</keyword>
<evidence type="ECO:0000313" key="4">
    <source>
        <dbReference type="EMBL" id="CUE76029.1"/>
    </source>
</evidence>
<dbReference type="PANTHER" id="PTHR24173">
    <property type="entry name" value="ANKYRIN REPEAT CONTAINING"/>
    <property type="match status" value="1"/>
</dbReference>
<dbReference type="Pfam" id="PF12796">
    <property type="entry name" value="Ank_2"/>
    <property type="match status" value="3"/>
</dbReference>
<protein>
    <submittedName>
        <fullName evidence="4">Ankyrin repeat protein, putative</fullName>
    </submittedName>
</protein>
<evidence type="ECO:0000256" key="1">
    <source>
        <dbReference type="ARBA" id="ARBA00022737"/>
    </source>
</evidence>
<name>A0A0S4IMW9_BODSA</name>
<dbReference type="Proteomes" id="UP000051952">
    <property type="component" value="Unassembled WGS sequence"/>
</dbReference>
<dbReference type="Gene3D" id="1.25.40.20">
    <property type="entry name" value="Ankyrin repeat-containing domain"/>
    <property type="match status" value="6"/>
</dbReference>
<dbReference type="Pfam" id="PF00023">
    <property type="entry name" value="Ank"/>
    <property type="match status" value="1"/>
</dbReference>
<evidence type="ECO:0000313" key="5">
    <source>
        <dbReference type="Proteomes" id="UP000051952"/>
    </source>
</evidence>
<feature type="repeat" description="ANK" evidence="3">
    <location>
        <begin position="759"/>
        <end position="791"/>
    </location>
</feature>
<sequence length="1382" mass="148618">MSDDALNRTMAFISPKRSQPPFEHLKQEHCEYWYDDDDDVDAMQNAELTIAFACISNSVAAWACAQASHAAAKRRVLVWCLQLMRGLNYLHFVDELHLDLERGNIPVFAFGPSTVLSNYDGDDTTTPPGVEHFILRYVSPEGPVHHSASRESDDHLFRSGCALLELITSQEQPGLVALYDQYFDVFPLPYSHQNRVLVAQLSKCDAATHLTIEEAKEVIEGAVGAVRLILPKQVSSHPFARSWQEAIVISAPLEVVAAVLAAYRAPPDDREMEFYPASLCRQFPNAAFKETFDITLSNKRAILLYTAQSSVYKIINAALSDNNKNSVSLANAAPTIKRLFHGLGCWLLPAVTPALKDAFENYNAHCAQGTTIKISSFTADLSQIERFTTASIGVHLAPLIIIRYDNITAFDVSDFAHDFHDKVMSLPPSYFTVAQPPYKVQQCNFVHLAFHAGRCHEDVVVPGDSEHMKAHFDNGTSITTLLQLGANRSAANDAETTPLFKAAQYGHAAAIQASWEFGAADACTTSGVTPLLAAVIDSQADAFDAFVAGKADVRETGTSSRAALLNHSTSPSTFSPTSDAARAVGHVEAINTLVEAIDNLISLDARIERILLNANSLFSRVLLLTSPPGAGKSLLVDKRLGGNNKSLGMCSRFDCRLAEEAPLTILLGDVLSTTDEFHLVSDSNMRQESGRWIQNMKVVVLANRADDDTLDKMAGPRPSTANFPLDDVVVFVDEWNTCKEIRIVRDLAGDVDINACQNDGASVLHVAAFHGSVGVISLAAALGADVMLRDLLGQTPLHVAAFHGHVEVIEQLILLGCSVDAVTHRGMTALHCAVSGGNADAVKCLVKRGAELKAQTKERATTYLLAAATGRMDVLFALAEADFMVSPNAIDACAHTRKQVRIAALNGQTPLYVAASHGHSDMISALCMLGANVSACANNGWSPLHAAAHGGHVGAIHALFESDAEACLCLLKMTIRADLHVPRARDAELLNLLDLLSSCCSGDVGHRQALRDVKCHLTALSPICIAAYCGHVAAVEALAAKCGCLETHEVIFSLLVTVIHGHIEVVQSLASLVNNAAWFSAPLLAAVVLDHVDCINVLISFGPSTSQEFFSQRTTALHAAASYGNAGSICALLDAGASVNAKNINGLTPLHVASSQGHLMAVKALLRNIYPGAIADETNDGATPLYLASGGNLDVVVELLVADIFDLMGANGTEMQKVESHASFADCCDPLCWPCLAASTEFRSKLQAIAEFIVKALQQQLFNHVTHEWSAATQTPQIQECRRGSLIILFHNLFNSFYPKDGAGSRAPLLTIGADVWDPAAASFTCAFESRLEKVPFLYAETVTNNDPATDEYAIHQLQFGIKDAHGIDALLEGTIGTIGQI</sequence>
<evidence type="ECO:0000256" key="2">
    <source>
        <dbReference type="ARBA" id="ARBA00023043"/>
    </source>
</evidence>
<dbReference type="PRINTS" id="PR01415">
    <property type="entry name" value="ANKYRIN"/>
</dbReference>
<dbReference type="SUPFAM" id="SSF56112">
    <property type="entry name" value="Protein kinase-like (PK-like)"/>
    <property type="match status" value="1"/>
</dbReference>
<feature type="repeat" description="ANK" evidence="3">
    <location>
        <begin position="939"/>
        <end position="965"/>
    </location>
</feature>
<feature type="repeat" description="ANK" evidence="3">
    <location>
        <begin position="906"/>
        <end position="938"/>
    </location>
</feature>
<feature type="repeat" description="ANK" evidence="3">
    <location>
        <begin position="792"/>
        <end position="824"/>
    </location>
</feature>
<dbReference type="InterPro" id="IPR036770">
    <property type="entry name" value="Ankyrin_rpt-contain_sf"/>
</dbReference>
<feature type="repeat" description="ANK" evidence="3">
    <location>
        <begin position="825"/>
        <end position="857"/>
    </location>
</feature>
<dbReference type="PROSITE" id="PS50088">
    <property type="entry name" value="ANK_REPEAT"/>
    <property type="match status" value="7"/>
</dbReference>